<dbReference type="OrthoDB" id="775356at2759"/>
<organism evidence="3 4">
    <name type="scientific">Blyttiomyces helicus</name>
    <dbReference type="NCBI Taxonomy" id="388810"/>
    <lineage>
        <taxon>Eukaryota</taxon>
        <taxon>Fungi</taxon>
        <taxon>Fungi incertae sedis</taxon>
        <taxon>Chytridiomycota</taxon>
        <taxon>Chytridiomycota incertae sedis</taxon>
        <taxon>Chytridiomycetes</taxon>
        <taxon>Chytridiomycetes incertae sedis</taxon>
        <taxon>Blyttiomyces</taxon>
    </lineage>
</organism>
<dbReference type="AlphaFoldDB" id="A0A4P9WL58"/>
<feature type="non-terminal residue" evidence="3">
    <location>
        <position position="1"/>
    </location>
</feature>
<dbReference type="PANTHER" id="PTHR14149">
    <property type="entry name" value="RAS GTPASE-ACTIVATING PROTEIN WITH IQ MOTIF"/>
    <property type="match status" value="1"/>
</dbReference>
<keyword evidence="4" id="KW-1185">Reference proteome</keyword>
<dbReference type="PROSITE" id="PS50018">
    <property type="entry name" value="RAS_GTPASE_ACTIV_2"/>
    <property type="match status" value="1"/>
</dbReference>
<dbReference type="PANTHER" id="PTHR14149:SF17">
    <property type="entry name" value="GTPASE-ACTIVATING PROTEIN"/>
    <property type="match status" value="1"/>
</dbReference>
<dbReference type="InterPro" id="IPR001936">
    <property type="entry name" value="RasGAP_dom"/>
</dbReference>
<dbReference type="SUPFAM" id="SSF48350">
    <property type="entry name" value="GTPase activation domain, GAP"/>
    <property type="match status" value="1"/>
</dbReference>
<evidence type="ECO:0000259" key="2">
    <source>
        <dbReference type="PROSITE" id="PS50018"/>
    </source>
</evidence>
<reference evidence="4" key="1">
    <citation type="journal article" date="2018" name="Nat. Microbiol.">
        <title>Leveraging single-cell genomics to expand the fungal tree of life.</title>
        <authorList>
            <person name="Ahrendt S.R."/>
            <person name="Quandt C.A."/>
            <person name="Ciobanu D."/>
            <person name="Clum A."/>
            <person name="Salamov A."/>
            <person name="Andreopoulos B."/>
            <person name="Cheng J.F."/>
            <person name="Woyke T."/>
            <person name="Pelin A."/>
            <person name="Henrissat B."/>
            <person name="Reynolds N.K."/>
            <person name="Benny G.L."/>
            <person name="Smith M.E."/>
            <person name="James T.Y."/>
            <person name="Grigoriev I.V."/>
        </authorList>
    </citation>
    <scope>NUCLEOTIDE SEQUENCE [LARGE SCALE GENOMIC DNA]</scope>
</reference>
<dbReference type="InterPro" id="IPR008936">
    <property type="entry name" value="Rho_GTPase_activation_prot"/>
</dbReference>
<dbReference type="Proteomes" id="UP000269721">
    <property type="component" value="Unassembled WGS sequence"/>
</dbReference>
<feature type="domain" description="Ras-GAP" evidence="2">
    <location>
        <begin position="137"/>
        <end position="352"/>
    </location>
</feature>
<dbReference type="Pfam" id="PF00616">
    <property type="entry name" value="RasGAP"/>
    <property type="match status" value="1"/>
</dbReference>
<dbReference type="InterPro" id="IPR023152">
    <property type="entry name" value="RasGAP_CS"/>
</dbReference>
<protein>
    <submittedName>
        <fullName evidence="3">Rho GTPase activation protein</fullName>
    </submittedName>
</protein>
<feature type="coiled-coil region" evidence="1">
    <location>
        <begin position="31"/>
        <end position="58"/>
    </location>
</feature>
<dbReference type="GO" id="GO:0046580">
    <property type="term" value="P:negative regulation of Ras protein signal transduction"/>
    <property type="evidence" value="ECO:0007669"/>
    <property type="project" value="TreeGrafter"/>
</dbReference>
<evidence type="ECO:0000313" key="3">
    <source>
        <dbReference type="EMBL" id="RKO92328.1"/>
    </source>
</evidence>
<accession>A0A4P9WL58</accession>
<dbReference type="SMART" id="SM00323">
    <property type="entry name" value="RasGAP"/>
    <property type="match status" value="1"/>
</dbReference>
<dbReference type="Gene3D" id="1.10.506.10">
    <property type="entry name" value="GTPase Activation - p120gap, domain 1"/>
    <property type="match status" value="1"/>
</dbReference>
<gene>
    <name evidence="3" type="ORF">BDK51DRAFT_7082</name>
</gene>
<dbReference type="PROSITE" id="PS00509">
    <property type="entry name" value="RAS_GTPASE_ACTIV_1"/>
    <property type="match status" value="1"/>
</dbReference>
<evidence type="ECO:0000256" key="1">
    <source>
        <dbReference type="SAM" id="Coils"/>
    </source>
</evidence>
<dbReference type="GO" id="GO:0005096">
    <property type="term" value="F:GTPase activator activity"/>
    <property type="evidence" value="ECO:0007669"/>
    <property type="project" value="TreeGrafter"/>
</dbReference>
<sequence length="429" mass="48612">SGGAGSPAAITPSGDRRYSVAALWSMAAENDVEVDDELTKAQRRLRELKTRISAQSKKNFLLERDQQEVVSTLEDVDSGEGTFPDDRKRQLYGNLFFLLQSEPRHIAALARLVTLSEIDTLLQTVMFTIYGNQYDSREEYLLLSMFQNVLAAQFDSATEFGSLLRANTPVSRMMTTYTRRGPGQTYLKNVLSERINNLIEHNDLDLEINPLKVYEQMIKDIEAETGAPCDLPSAISPEEASLNPDVQAIIAPRLSTLMEITGSFLSTITGSLDQVPYGIRWICKQIRSLTKRKYPEASEFNICSLIGGFFFLRFVNPAIVTPQAYMLVENNPQSNPRRTLTLVAKLLQNLANKPTYSKERYMLTLNPFVEDNKARINKFLNDLCEVGDFYEALEMDQYVALSKKELSLNIFVNEMYNTHSLLNQHRDVL</sequence>
<keyword evidence="1" id="KW-0175">Coiled coil</keyword>
<proteinExistence type="predicted"/>
<feature type="non-terminal residue" evidence="3">
    <location>
        <position position="429"/>
    </location>
</feature>
<dbReference type="GO" id="GO:0005938">
    <property type="term" value="C:cell cortex"/>
    <property type="evidence" value="ECO:0007669"/>
    <property type="project" value="TreeGrafter"/>
</dbReference>
<dbReference type="CDD" id="cd05132">
    <property type="entry name" value="RasGAP_GAPA"/>
    <property type="match status" value="1"/>
</dbReference>
<evidence type="ECO:0000313" key="4">
    <source>
        <dbReference type="Proteomes" id="UP000269721"/>
    </source>
</evidence>
<name>A0A4P9WL58_9FUNG</name>
<dbReference type="EMBL" id="KZ994686">
    <property type="protein sequence ID" value="RKO92328.1"/>
    <property type="molecule type" value="Genomic_DNA"/>
</dbReference>